<dbReference type="AlphaFoldDB" id="A0AAD6GBZ1"/>
<name>A0AAD6GBZ1_9EURO</name>
<evidence type="ECO:0000256" key="1">
    <source>
        <dbReference type="ARBA" id="ARBA00022737"/>
    </source>
</evidence>
<sequence>MATVTATIAPNGVAKAEPVGEVPAGTDAAANAELAKAWKEMENRVQELAKMSHGKDYDPNLQPSDVMANLDAIQNPKKKSYISPGVKEAFNNTLTAVSKVGGMIADAASQVFAPAGQCYNALNFVISAWQGYQEVFGELSSLFGRCGEFLDRLHHYVAGKMNAKLTDVACQVLQLFVSVCDHAMKIRHSGRFKFKTFMKIAFFSQDDFKGLIGEMDSLTDKEQLLVLAQTYEKASKAAEYSKNTMGLLSEDRMERSEQKKALNDRSQILKTLNFDNTPDTWDSNAQAPIATWGTTYQNIRQNNVEGTGQWLLSDKSFQTWMSPMTDTPVLALVGPEAAGKSYLASTVINHLRTQVTAQVETSRRLVGFYFLDERKANAGIAVLGKSIIWQFADGDASYMQSAAGTCRKAGTIDPTRLMPRLLLENHDELENVDVTFFIVINKLGDKKGHIHPAVVKFLQQATRCKRRAVRVLFTTTQDTIDRLERDQFTCPAIQIQKRNADDAMKYIDARMDRIDSLSDTRQDGIAELRRDIQDRLYKATKGNYYMMDKTLTKISSLDYDKDIYNALDGAGRSLEDHIVDDVRRLNETLSAKEIEEMNKIILWTSFAQERVTADIMSAVLRFKNDAVSLTPLGERLKKKFLLFEIDNDGYVAFRSEKILDAIPERTAAAKERQRENPAVNEGEVEILRHFLKSVCPRD</sequence>
<dbReference type="Pfam" id="PF24883">
    <property type="entry name" value="NPHP3_N"/>
    <property type="match status" value="1"/>
</dbReference>
<organism evidence="4 5">
    <name type="scientific">Penicillium frequentans</name>
    <dbReference type="NCBI Taxonomy" id="3151616"/>
    <lineage>
        <taxon>Eukaryota</taxon>
        <taxon>Fungi</taxon>
        <taxon>Dikarya</taxon>
        <taxon>Ascomycota</taxon>
        <taxon>Pezizomycotina</taxon>
        <taxon>Eurotiomycetes</taxon>
        <taxon>Eurotiomycetidae</taxon>
        <taxon>Eurotiales</taxon>
        <taxon>Aspergillaceae</taxon>
        <taxon>Penicillium</taxon>
    </lineage>
</organism>
<protein>
    <recommendedName>
        <fullName evidence="6">Fungal STAND N-terminal Goodbye domain-containing protein</fullName>
    </recommendedName>
</protein>
<dbReference type="PANTHER" id="PTHR10039">
    <property type="entry name" value="AMELOGENIN"/>
    <property type="match status" value="1"/>
</dbReference>
<dbReference type="InterPro" id="IPR056884">
    <property type="entry name" value="NPHP3-like_N"/>
</dbReference>
<keyword evidence="5" id="KW-1185">Reference proteome</keyword>
<gene>
    <name evidence="4" type="ORF">N7494_012629</name>
</gene>
<evidence type="ECO:0000313" key="5">
    <source>
        <dbReference type="Proteomes" id="UP001220324"/>
    </source>
</evidence>
<dbReference type="EMBL" id="JAQIZZ010000008">
    <property type="protein sequence ID" value="KAJ5525979.1"/>
    <property type="molecule type" value="Genomic_DNA"/>
</dbReference>
<dbReference type="Proteomes" id="UP001220324">
    <property type="component" value="Unassembled WGS sequence"/>
</dbReference>
<dbReference type="PANTHER" id="PTHR10039:SF17">
    <property type="entry name" value="FUNGAL STAND N-TERMINAL GOODBYE DOMAIN-CONTAINING PROTEIN-RELATED"/>
    <property type="match status" value="1"/>
</dbReference>
<feature type="domain" description="Fungal STAND N-terminal Goodbye" evidence="2">
    <location>
        <begin position="55"/>
        <end position="156"/>
    </location>
</feature>
<accession>A0AAD6GBZ1</accession>
<keyword evidence="1" id="KW-0677">Repeat</keyword>
<evidence type="ECO:0000313" key="4">
    <source>
        <dbReference type="EMBL" id="KAJ5525979.1"/>
    </source>
</evidence>
<evidence type="ECO:0000259" key="2">
    <source>
        <dbReference type="Pfam" id="PF17109"/>
    </source>
</evidence>
<evidence type="ECO:0008006" key="6">
    <source>
        <dbReference type="Google" id="ProtNLM"/>
    </source>
</evidence>
<reference evidence="4 5" key="1">
    <citation type="journal article" date="2023" name="IMA Fungus">
        <title>Comparative genomic study of the Penicillium genus elucidates a diverse pangenome and 15 lateral gene transfer events.</title>
        <authorList>
            <person name="Petersen C."/>
            <person name="Sorensen T."/>
            <person name="Nielsen M.R."/>
            <person name="Sondergaard T.E."/>
            <person name="Sorensen J.L."/>
            <person name="Fitzpatrick D.A."/>
            <person name="Frisvad J.C."/>
            <person name="Nielsen K.L."/>
        </authorList>
    </citation>
    <scope>NUCLEOTIDE SEQUENCE [LARGE SCALE GENOMIC DNA]</scope>
    <source>
        <strain evidence="4 5">IBT 35679</strain>
    </source>
</reference>
<dbReference type="InterPro" id="IPR031350">
    <property type="entry name" value="Goodbye_dom"/>
</dbReference>
<evidence type="ECO:0000259" key="3">
    <source>
        <dbReference type="Pfam" id="PF24883"/>
    </source>
</evidence>
<proteinExistence type="predicted"/>
<feature type="domain" description="Nephrocystin 3-like N-terminal" evidence="3">
    <location>
        <begin position="306"/>
        <end position="474"/>
    </location>
</feature>
<dbReference type="Pfam" id="PF17109">
    <property type="entry name" value="Goodbye"/>
    <property type="match status" value="1"/>
</dbReference>
<comment type="caution">
    <text evidence="4">The sequence shown here is derived from an EMBL/GenBank/DDBJ whole genome shotgun (WGS) entry which is preliminary data.</text>
</comment>